<feature type="non-terminal residue" evidence="2">
    <location>
        <position position="108"/>
    </location>
</feature>
<reference evidence="2 3" key="1">
    <citation type="journal article" date="2010" name="Proc. Natl. Acad. Sci. U.S.A.">
        <title>Enigmatic, ultrasmall, uncultivated Archaea.</title>
        <authorList>
            <person name="Baker B.J."/>
            <person name="Comolli L.R."/>
            <person name="Dick G.J."/>
            <person name="Hauser L.J."/>
            <person name="Hyatt D."/>
            <person name="Dill B.D."/>
            <person name="Land M.L."/>
            <person name="Verberkmoes N.C."/>
            <person name="Hettich R.L."/>
            <person name="Banfield J.F."/>
        </authorList>
    </citation>
    <scope>NUCLEOTIDE SEQUENCE [LARGE SCALE GENOMIC DNA]</scope>
</reference>
<gene>
    <name evidence="2" type="ORF">BJBARM4_0998</name>
</gene>
<keyword evidence="1" id="KW-0812">Transmembrane</keyword>
<sequence length="108" mass="11380">MSDKGANSSSIIGIFIVVIILIVIFYSVNSGALNLGKSSAKIPTTFSVSAVSNASQLYSGKSTPLYVTLFNPFNYSFNANLYVFTTPPVSISPLSKAISAPAYMKAVS</sequence>
<evidence type="ECO:0000313" key="3">
    <source>
        <dbReference type="Proteomes" id="UP000009375"/>
    </source>
</evidence>
<feature type="transmembrane region" description="Helical" evidence="1">
    <location>
        <begin position="6"/>
        <end position="28"/>
    </location>
</feature>
<name>D2EF09_PARA4</name>
<keyword evidence="1" id="KW-1133">Transmembrane helix</keyword>
<dbReference type="Proteomes" id="UP000009375">
    <property type="component" value="Unassembled WGS sequence"/>
</dbReference>
<protein>
    <submittedName>
        <fullName evidence="2">Uncharacterized protein</fullName>
    </submittedName>
</protein>
<dbReference type="EMBL" id="GG730043">
    <property type="protein sequence ID" value="EEZ93035.1"/>
    <property type="molecule type" value="Genomic_DNA"/>
</dbReference>
<organism evidence="2 3">
    <name type="scientific">Candidatus Parvarchaeum acidiphilum ARMAN-4</name>
    <dbReference type="NCBI Taxonomy" id="662760"/>
    <lineage>
        <taxon>Archaea</taxon>
        <taxon>Candidatus Parvarchaeota</taxon>
        <taxon>Candidatus Parvarchaeum</taxon>
    </lineage>
</organism>
<keyword evidence="1" id="KW-0472">Membrane</keyword>
<dbReference type="AlphaFoldDB" id="D2EF09"/>
<accession>D2EF09</accession>
<evidence type="ECO:0000313" key="2">
    <source>
        <dbReference type="EMBL" id="EEZ93035.1"/>
    </source>
</evidence>
<evidence type="ECO:0000256" key="1">
    <source>
        <dbReference type="SAM" id="Phobius"/>
    </source>
</evidence>
<proteinExistence type="predicted"/>